<proteinExistence type="predicted"/>
<evidence type="ECO:0000259" key="2">
    <source>
        <dbReference type="Pfam" id="PF20881"/>
    </source>
</evidence>
<dbReference type="EMBL" id="KJ489402">
    <property type="protein sequence ID" value="AIF71988.1"/>
    <property type="molecule type" value="Genomic_DNA"/>
</dbReference>
<dbReference type="GeneID" id="20283099"/>
<dbReference type="Proteomes" id="UP000028561">
    <property type="component" value="Segment"/>
</dbReference>
<evidence type="ECO:0000313" key="3">
    <source>
        <dbReference type="EMBL" id="AIF71988.1"/>
    </source>
</evidence>
<keyword evidence="4" id="KW-1185">Reference proteome</keyword>
<dbReference type="Pfam" id="PF20880">
    <property type="entry name" value="G1_gp67_N"/>
    <property type="match status" value="1"/>
</dbReference>
<feature type="domain" description="Gp67 C-terminal" evidence="2">
    <location>
        <begin position="96"/>
        <end position="197"/>
    </location>
</feature>
<accession>A0A075LYN4</accession>
<feature type="domain" description="Gp67 N-terminal" evidence="1">
    <location>
        <begin position="20"/>
        <end position="83"/>
    </location>
</feature>
<evidence type="ECO:0000259" key="1">
    <source>
        <dbReference type="Pfam" id="PF20880"/>
    </source>
</evidence>
<name>A0A075LYN4_9CAUD</name>
<dbReference type="InterPro" id="IPR049103">
    <property type="entry name" value="Gp67_C"/>
</dbReference>
<dbReference type="Pfam" id="PF20881">
    <property type="entry name" value="G1_gp67_C"/>
    <property type="match status" value="1"/>
</dbReference>
<evidence type="ECO:0000313" key="4">
    <source>
        <dbReference type="Proteomes" id="UP000028561"/>
    </source>
</evidence>
<reference evidence="3 4" key="2">
    <citation type="journal article" date="2016" name="Virology (Lond)">
        <title>Genomic characterization and comparison of seven Myoviridae bacteriophage infecting Bacillus thuringiensis.</title>
        <authorList>
            <person name="Sauder A.B."/>
            <person name="Quinn M.R."/>
            <person name="Brouillette A."/>
            <person name="Caruso S."/>
            <person name="Cresawn S."/>
            <person name="Erill I."/>
            <person name="Lewis L."/>
            <person name="Loesser-Casey K."/>
            <person name="Pate M."/>
            <person name="Scott C."/>
            <person name="Stockwell S."/>
            <person name="Temple L."/>
        </authorList>
    </citation>
    <scope>NUCLEOTIDE SEQUENCE [LARGE SCALE GENOMIC DNA]</scope>
</reference>
<protein>
    <submittedName>
        <fullName evidence="3">Uncharacterized protein</fullName>
    </submittedName>
</protein>
<dbReference type="InterPro" id="IPR049102">
    <property type="entry name" value="Gp67_N"/>
</dbReference>
<organism evidence="3 4">
    <name type="scientific">Bacillus phage Riley</name>
    <dbReference type="NCBI Taxonomy" id="1486662"/>
    <lineage>
        <taxon>Viruses</taxon>
        <taxon>Duplodnaviria</taxon>
        <taxon>Heunggongvirae</taxon>
        <taxon>Uroviricota</taxon>
        <taxon>Caudoviricetes</taxon>
        <taxon>Herelleviridae</taxon>
        <taxon>Bastillevirinae</taxon>
        <taxon>Bequatrovirus</taxon>
        <taxon>Bequatrovirus riley</taxon>
    </lineage>
</organism>
<dbReference type="KEGG" id="vg:20283099"/>
<sequence length="199" mass="23557">MKVVKFSEEEVLVILETTSQDKEETKEILLPYRELLKWYPLNINYTYKYSTSKDIMYLVKDSTYDKDLYDVKSTKQAKALPLKKGVPYNKTVHNRNKKIVQWAQENNLIEVSKDKVLLTDPKVGICRVLETIESIKQHLVKKYIFEEGQNDDFDIDENLGFPKFTDELVYKYATTTELYQLELLGEVYTLLNLHRRLEE</sequence>
<dbReference type="RefSeq" id="YP_009055877.1">
    <property type="nucleotide sequence ID" value="NC_024788.1"/>
</dbReference>
<reference evidence="4" key="1">
    <citation type="submission" date="2014-09" db="EMBL/GenBank/DDBJ databases">
        <title>Genomic characterization and comparison of seven Myoviridae bacteriophage infecting Bacillus thuringiensis.</title>
        <authorList>
            <person name="Sauder A.B."/>
            <person name="McKenzie Q.R."/>
            <person name="Temple L.M."/>
            <person name="Alexis B.K."/>
            <person name="Al-Atrache Z."/>
            <person name="Lewis L.O."/>
            <person name="Loesser-Casey K.E."/>
            <person name="Mitchell K.J."/>
        </authorList>
    </citation>
    <scope>NUCLEOTIDE SEQUENCE [LARGE SCALE GENOMIC DNA]</scope>
</reference>